<dbReference type="Proteomes" id="UP001447188">
    <property type="component" value="Unassembled WGS sequence"/>
</dbReference>
<proteinExistence type="predicted"/>
<dbReference type="Pfam" id="PF05686">
    <property type="entry name" value="Glyco_transf_90"/>
    <property type="match status" value="1"/>
</dbReference>
<dbReference type="PANTHER" id="PTHR12203:SF22">
    <property type="entry name" value="CAPSULE ASSOCIATED PROTEIN"/>
    <property type="match status" value="1"/>
</dbReference>
<dbReference type="PANTHER" id="PTHR12203">
    <property type="entry name" value="KDEL LYS-ASP-GLU-LEU CONTAINING - RELATED"/>
    <property type="match status" value="1"/>
</dbReference>
<name>A0ABR3GHG2_9PEZI</name>
<comment type="caution">
    <text evidence="2">The sequence shown here is derived from an EMBL/GenBank/DDBJ whole genome shotgun (WGS) entry which is preliminary data.</text>
</comment>
<reference evidence="2 3" key="1">
    <citation type="submission" date="2024-02" db="EMBL/GenBank/DDBJ databases">
        <title>Discinaceae phylogenomics.</title>
        <authorList>
            <person name="Dirks A.C."/>
            <person name="James T.Y."/>
        </authorList>
    </citation>
    <scope>NUCLEOTIDE SEQUENCE [LARGE SCALE GENOMIC DNA]</scope>
    <source>
        <strain evidence="2 3">ACD0624</strain>
    </source>
</reference>
<evidence type="ECO:0000313" key="3">
    <source>
        <dbReference type="Proteomes" id="UP001447188"/>
    </source>
</evidence>
<keyword evidence="3" id="KW-1185">Reference proteome</keyword>
<protein>
    <recommendedName>
        <fullName evidence="1">Glycosyl transferase CAP10 domain-containing protein</fullName>
    </recommendedName>
</protein>
<dbReference type="SMART" id="SM00672">
    <property type="entry name" value="CAP10"/>
    <property type="match status" value="1"/>
</dbReference>
<dbReference type="InterPro" id="IPR051091">
    <property type="entry name" value="O-Glucosyltr/Glycosyltrsf_90"/>
</dbReference>
<evidence type="ECO:0000313" key="2">
    <source>
        <dbReference type="EMBL" id="KAL0635384.1"/>
    </source>
</evidence>
<dbReference type="EMBL" id="JBBBZM010000071">
    <property type="protein sequence ID" value="KAL0635384.1"/>
    <property type="molecule type" value="Genomic_DNA"/>
</dbReference>
<feature type="domain" description="Glycosyl transferase CAP10" evidence="1">
    <location>
        <begin position="335"/>
        <end position="618"/>
    </location>
</feature>
<evidence type="ECO:0000259" key="1">
    <source>
        <dbReference type="SMART" id="SM00672"/>
    </source>
</evidence>
<gene>
    <name evidence="2" type="ORF">Q9L58_005682</name>
</gene>
<sequence>MFSPMQRRILIVLMCFGTVVLLTNLALVTATDFGLRIEKLQLPESLGPGKNAPSLSGLLDYFNLNKPTQAVDQHPIAGLMADAARRFREYDSGRSKTFAQCVKKYRQKYGRHPPPGFDKWYIFARERSVYHLDDFDQILDDLRPFFSIPPLQLRTLVRGLISEDPGPSGIAGLAITSGNVSILTSAGNWRAETFAGLLGVFSAQLPDMEIAMNRHDQPRIVVDWETLQTALRLEEKTRAMPPKVRNEWTTPQLAIADDTVLPTAEWFAISNKPYMDLAATACPPESYARNNATMDPAVADSKYKLLHSGGLVSNFNVSSDLCTVGPAIAELHGFLAAPLTAIASRKLLPVFGECKVNVNNDILFPANMYYMSDKRYDYDGTKDVIWENKTERVFWRGISSGGIQTKENWRSLHRHRLVLMSNATSLAASGETYSILALDNSTAKTYTETNSFAPVDFARKFMDAGFPQLMWCLPDLDCGWLKEWFNTVPQTTMTDQFQNKFLVDVDGHSFSGRWHAFLKSRSLGLKATVFREWHDSRMFEWLHFVPMDNRFDDLYTLLTYFIGLGSSSSPMYVPSHDFEAKQISSQGRDWAAKVLRREDIEVYTYRLMLEYGRLLDDDRDLIGYGGDGSEMVEKWR</sequence>
<organism evidence="2 3">
    <name type="scientific">Discina gigas</name>
    <dbReference type="NCBI Taxonomy" id="1032678"/>
    <lineage>
        <taxon>Eukaryota</taxon>
        <taxon>Fungi</taxon>
        <taxon>Dikarya</taxon>
        <taxon>Ascomycota</taxon>
        <taxon>Pezizomycotina</taxon>
        <taxon>Pezizomycetes</taxon>
        <taxon>Pezizales</taxon>
        <taxon>Discinaceae</taxon>
        <taxon>Discina</taxon>
    </lineage>
</organism>
<dbReference type="InterPro" id="IPR006598">
    <property type="entry name" value="CAP10"/>
</dbReference>
<accession>A0ABR3GHG2</accession>